<sequence length="209" mass="22738">MAFRTRVKICGLTSVEDALLAVNAGADAIGLVFYGPSPRFVEIEQAAEIAKSLPAFVTKTALFVNPNIEYVESVLAEVDIDLIQFHGDEPAKFCEQFAKPFIKAVRMRETTDLKILEKEFSQASGLLLDAYIPGVPGGTGEQFNWSWIPEKLDVPVILAGGLTSDNVKQAIKTASPWAVDVSGGVEMSKGVKSPEKIKKFMQQVMSTVE</sequence>
<dbReference type="InterPro" id="IPR001240">
    <property type="entry name" value="PRAI_dom"/>
</dbReference>
<reference evidence="11 12" key="1">
    <citation type="submission" date="2022-06" db="EMBL/GenBank/DDBJ databases">
        <title>Thiomicrohabdus sp. nov, an obligately chemolithoautotrophic, sulfur-oxidizing bacterium isolated from beach of Guanyin Mountain. Amoy.</title>
        <authorList>
            <person name="Zhu H."/>
        </authorList>
    </citation>
    <scope>NUCLEOTIDE SEQUENCE [LARGE SCALE GENOMIC DNA]</scope>
    <source>
        <strain evidence="11 12">XGS-01</strain>
    </source>
</reference>
<dbReference type="InterPro" id="IPR044643">
    <property type="entry name" value="TrpF_fam"/>
</dbReference>
<dbReference type="Gene3D" id="3.20.20.70">
    <property type="entry name" value="Aldolase class I"/>
    <property type="match status" value="1"/>
</dbReference>
<evidence type="ECO:0000256" key="7">
    <source>
        <dbReference type="ARBA" id="ARBA00023141"/>
    </source>
</evidence>
<dbReference type="EC" id="5.3.1.24" evidence="3 9"/>
<dbReference type="NCBIfam" id="NF002298">
    <property type="entry name" value="PRK01222.1-4"/>
    <property type="match status" value="1"/>
</dbReference>
<evidence type="ECO:0000256" key="9">
    <source>
        <dbReference type="HAMAP-Rule" id="MF_00135"/>
    </source>
</evidence>
<evidence type="ECO:0000256" key="8">
    <source>
        <dbReference type="ARBA" id="ARBA00023235"/>
    </source>
</evidence>
<dbReference type="SUPFAM" id="SSF51366">
    <property type="entry name" value="Ribulose-phoshate binding barrel"/>
    <property type="match status" value="1"/>
</dbReference>
<evidence type="ECO:0000256" key="5">
    <source>
        <dbReference type="ARBA" id="ARBA00022605"/>
    </source>
</evidence>
<keyword evidence="8 9" id="KW-0413">Isomerase</keyword>
<organism evidence="11 12">
    <name type="scientific">Thiomicrorhabdus lithotrophica</name>
    <dbReference type="NCBI Taxonomy" id="2949997"/>
    <lineage>
        <taxon>Bacteria</taxon>
        <taxon>Pseudomonadati</taxon>
        <taxon>Pseudomonadota</taxon>
        <taxon>Gammaproteobacteria</taxon>
        <taxon>Thiotrichales</taxon>
        <taxon>Piscirickettsiaceae</taxon>
        <taxon>Thiomicrorhabdus</taxon>
    </lineage>
</organism>
<evidence type="ECO:0000256" key="1">
    <source>
        <dbReference type="ARBA" id="ARBA00001164"/>
    </source>
</evidence>
<keyword evidence="5 9" id="KW-0028">Amino-acid biosynthesis</keyword>
<keyword evidence="12" id="KW-1185">Reference proteome</keyword>
<dbReference type="Pfam" id="PF00697">
    <property type="entry name" value="PRAI"/>
    <property type="match status" value="1"/>
</dbReference>
<evidence type="ECO:0000256" key="6">
    <source>
        <dbReference type="ARBA" id="ARBA00022822"/>
    </source>
</evidence>
<accession>A0ABY8C7H1</accession>
<evidence type="ECO:0000256" key="3">
    <source>
        <dbReference type="ARBA" id="ARBA00012572"/>
    </source>
</evidence>
<keyword evidence="7 9" id="KW-0057">Aromatic amino acid biosynthesis</keyword>
<dbReference type="HAMAP" id="MF_00135">
    <property type="entry name" value="PRAI"/>
    <property type="match status" value="1"/>
</dbReference>
<dbReference type="CDD" id="cd00405">
    <property type="entry name" value="PRAI"/>
    <property type="match status" value="1"/>
</dbReference>
<dbReference type="RefSeq" id="WP_275594171.1">
    <property type="nucleotide sequence ID" value="NZ_CP102381.1"/>
</dbReference>
<comment type="similarity">
    <text evidence="9">Belongs to the TrpF family.</text>
</comment>
<evidence type="ECO:0000313" key="12">
    <source>
        <dbReference type="Proteomes" id="UP001222275"/>
    </source>
</evidence>
<comment type="pathway">
    <text evidence="2 9">Amino-acid biosynthesis; L-tryptophan biosynthesis; L-tryptophan from chorismate: step 3/5.</text>
</comment>
<feature type="domain" description="N-(5'phosphoribosyl) anthranilate isomerase (PRAI)" evidence="10">
    <location>
        <begin position="7"/>
        <end position="203"/>
    </location>
</feature>
<gene>
    <name evidence="9" type="primary">trpF</name>
    <name evidence="11" type="ORF">NR989_07790</name>
</gene>
<dbReference type="GO" id="GO:0004640">
    <property type="term" value="F:phosphoribosylanthranilate isomerase activity"/>
    <property type="evidence" value="ECO:0007669"/>
    <property type="project" value="UniProtKB-EC"/>
</dbReference>
<dbReference type="EMBL" id="CP102381">
    <property type="protein sequence ID" value="WEJ61913.1"/>
    <property type="molecule type" value="Genomic_DNA"/>
</dbReference>
<evidence type="ECO:0000313" key="11">
    <source>
        <dbReference type="EMBL" id="WEJ61913.1"/>
    </source>
</evidence>
<evidence type="ECO:0000256" key="2">
    <source>
        <dbReference type="ARBA" id="ARBA00004664"/>
    </source>
</evidence>
<dbReference type="InterPro" id="IPR011060">
    <property type="entry name" value="RibuloseP-bd_barrel"/>
</dbReference>
<dbReference type="NCBIfam" id="NF002299">
    <property type="entry name" value="PRK01222.1-6"/>
    <property type="match status" value="1"/>
</dbReference>
<dbReference type="Proteomes" id="UP001222275">
    <property type="component" value="Chromosome"/>
</dbReference>
<dbReference type="InterPro" id="IPR013785">
    <property type="entry name" value="Aldolase_TIM"/>
</dbReference>
<dbReference type="PANTHER" id="PTHR42894">
    <property type="entry name" value="N-(5'-PHOSPHORIBOSYL)ANTHRANILATE ISOMERASE"/>
    <property type="match status" value="1"/>
</dbReference>
<proteinExistence type="inferred from homology"/>
<keyword evidence="6 9" id="KW-0822">Tryptophan biosynthesis</keyword>
<protein>
    <recommendedName>
        <fullName evidence="4 9">N-(5'-phosphoribosyl)anthranilate isomerase</fullName>
        <shortName evidence="9">PRAI</shortName>
        <ecNumber evidence="3 9">5.3.1.24</ecNumber>
    </recommendedName>
</protein>
<evidence type="ECO:0000256" key="4">
    <source>
        <dbReference type="ARBA" id="ARBA00022272"/>
    </source>
</evidence>
<evidence type="ECO:0000259" key="10">
    <source>
        <dbReference type="Pfam" id="PF00697"/>
    </source>
</evidence>
<comment type="catalytic activity">
    <reaction evidence="1 9">
        <text>N-(5-phospho-beta-D-ribosyl)anthranilate = 1-(2-carboxyphenylamino)-1-deoxy-D-ribulose 5-phosphate</text>
        <dbReference type="Rhea" id="RHEA:21540"/>
        <dbReference type="ChEBI" id="CHEBI:18277"/>
        <dbReference type="ChEBI" id="CHEBI:58613"/>
        <dbReference type="EC" id="5.3.1.24"/>
    </reaction>
</comment>
<dbReference type="PANTHER" id="PTHR42894:SF1">
    <property type="entry name" value="N-(5'-PHOSPHORIBOSYL)ANTHRANILATE ISOMERASE"/>
    <property type="match status" value="1"/>
</dbReference>
<name>A0ABY8C7H1_9GAMM</name>